<comment type="caution">
    <text evidence="1">The sequence shown here is derived from an EMBL/GenBank/DDBJ whole genome shotgun (WGS) entry which is preliminary data.</text>
</comment>
<dbReference type="Pfam" id="PF11316">
    <property type="entry name" value="Rhamno_transf"/>
    <property type="match status" value="1"/>
</dbReference>
<proteinExistence type="predicted"/>
<evidence type="ECO:0008006" key="3">
    <source>
        <dbReference type="Google" id="ProtNLM"/>
    </source>
</evidence>
<protein>
    <recommendedName>
        <fullName evidence="3">Rhamnosyltransferase</fullName>
    </recommendedName>
</protein>
<accession>A0ABP9LW45</accession>
<reference evidence="2" key="1">
    <citation type="journal article" date="2019" name="Int. J. Syst. Evol. Microbiol.">
        <title>The Global Catalogue of Microorganisms (GCM) 10K type strain sequencing project: providing services to taxonomists for standard genome sequencing and annotation.</title>
        <authorList>
            <consortium name="The Broad Institute Genomics Platform"/>
            <consortium name="The Broad Institute Genome Sequencing Center for Infectious Disease"/>
            <person name="Wu L."/>
            <person name="Ma J."/>
        </authorList>
    </citation>
    <scope>NUCLEOTIDE SEQUENCE [LARGE SCALE GENOMIC DNA]</scope>
    <source>
        <strain evidence="2">JCM 18959</strain>
    </source>
</reference>
<dbReference type="RefSeq" id="WP_194414882.1">
    <property type="nucleotide sequence ID" value="NZ_BAABKZ010000001.1"/>
</dbReference>
<evidence type="ECO:0000313" key="1">
    <source>
        <dbReference type="EMBL" id="GAA5083489.1"/>
    </source>
</evidence>
<name>A0ABP9LW45_9MICO</name>
<evidence type="ECO:0000313" key="2">
    <source>
        <dbReference type="Proteomes" id="UP001501407"/>
    </source>
</evidence>
<dbReference type="InterPro" id="IPR021466">
    <property type="entry name" value="Put_rhamnosyl_transferase"/>
</dbReference>
<gene>
    <name evidence="1" type="ORF">GCM10025760_00170</name>
</gene>
<keyword evidence="2" id="KW-1185">Reference proteome</keyword>
<dbReference type="EMBL" id="BAABKZ010000001">
    <property type="protein sequence ID" value="GAA5083489.1"/>
    <property type="molecule type" value="Genomic_DNA"/>
</dbReference>
<organism evidence="1 2">
    <name type="scientific">Microbacterium yannicii</name>
    <dbReference type="NCBI Taxonomy" id="671622"/>
    <lineage>
        <taxon>Bacteria</taxon>
        <taxon>Bacillati</taxon>
        <taxon>Actinomycetota</taxon>
        <taxon>Actinomycetes</taxon>
        <taxon>Micrococcales</taxon>
        <taxon>Microbacteriaceae</taxon>
        <taxon>Microbacterium</taxon>
    </lineage>
</organism>
<sequence>MTAPAIDHVLLTRFNLPSGGSEARIRASETWLANRWSLFERYCAPSVAAQTTSPEWIIYFDPESPEWLRAAIAPYVESGLFTPMYRAEVSREELLLDVCTVASGHGRMLVTTNLDNDDGLAADFAERVQRAVDFADRRAVFLVNGIIKSNAGVYRRRDPDNAFCSVAEPWDDPVMCWSDWHLMLRRNMPVVEVGGSPGWLQVVHGENVSNRVRGTLTTPQPWRDLFPGALEDVTPPRRTALLRDRLISAPARTFRDEGRSAARRVAIAILGKDGMQRAKARLGR</sequence>
<dbReference type="Proteomes" id="UP001501407">
    <property type="component" value="Unassembled WGS sequence"/>
</dbReference>